<reference evidence="1" key="1">
    <citation type="submission" date="2022-03" db="EMBL/GenBank/DDBJ databases">
        <authorList>
            <person name="Martin H S."/>
        </authorList>
    </citation>
    <scope>NUCLEOTIDE SEQUENCE</scope>
</reference>
<dbReference type="Proteomes" id="UP000837857">
    <property type="component" value="Chromosome 7"/>
</dbReference>
<dbReference type="EMBL" id="OW152819">
    <property type="protein sequence ID" value="CAH2074568.1"/>
    <property type="molecule type" value="Genomic_DNA"/>
</dbReference>
<protein>
    <submittedName>
        <fullName evidence="1">Uncharacterized protein</fullName>
    </submittedName>
</protein>
<feature type="non-terminal residue" evidence="1">
    <location>
        <position position="533"/>
    </location>
</feature>
<dbReference type="InterPro" id="IPR011990">
    <property type="entry name" value="TPR-like_helical_dom_sf"/>
</dbReference>
<proteinExistence type="predicted"/>
<evidence type="ECO:0000313" key="2">
    <source>
        <dbReference type="Proteomes" id="UP000837857"/>
    </source>
</evidence>
<sequence length="533" mass="59014">MGFPPPSGVHVTDDALKLLNPPEEPPLDKHRISREGGALLVHRELSSLAQKSTLQMNKSIKRTAANRLLMRVRSMLKRFPPMECSQTDYEDIITSQHSVARRAVLSSFAPPSLKPRATPVLAVARCRNAGDTRLSIRHVETNLKAKPNHPRVLLSKVLRCLEGRNESDALNYLQEALKVHSRNRYLLWTFGGIQFDKGLEAAEKAAAAFRIAVKGDTSDGTIGAIGWAALHAMHHFNGNDYAAFVAAKKMRKSFELPIEWRKCLKRWIDSSGEEETFWIPAAIDARNPLLISAAFFLCLRCFKLTDTCLRCVEDGCYTRGARTNIAYEPQAEIHYLRVASFMVRGNLDWALEVAEQGIKRFGPCALLTQIRATCLAFARGWDGDCETALLDADNAGAEPCAALLLRAALGGMKTDLNASLQRASRAHKIAPSGHTALTIGRIYCKMGEQQLAERWAAAAVNSEPLLADGWAFLAVLAMCKRDVNKAKALHRTAKQAGPLNKEIVSELDRLMKVLNVEDLPDVMAKDLCLCDYY</sequence>
<keyword evidence="2" id="KW-1185">Reference proteome</keyword>
<name>A0ABN8J9D9_9NEOP</name>
<evidence type="ECO:0000313" key="1">
    <source>
        <dbReference type="EMBL" id="CAH2074568.1"/>
    </source>
</evidence>
<organism evidence="1 2">
    <name type="scientific">Iphiclides podalirius</name>
    <name type="common">scarce swallowtail</name>
    <dbReference type="NCBI Taxonomy" id="110791"/>
    <lineage>
        <taxon>Eukaryota</taxon>
        <taxon>Metazoa</taxon>
        <taxon>Ecdysozoa</taxon>
        <taxon>Arthropoda</taxon>
        <taxon>Hexapoda</taxon>
        <taxon>Insecta</taxon>
        <taxon>Pterygota</taxon>
        <taxon>Neoptera</taxon>
        <taxon>Endopterygota</taxon>
        <taxon>Lepidoptera</taxon>
        <taxon>Glossata</taxon>
        <taxon>Ditrysia</taxon>
        <taxon>Papilionoidea</taxon>
        <taxon>Papilionidae</taxon>
        <taxon>Papilioninae</taxon>
        <taxon>Iphiclides</taxon>
    </lineage>
</organism>
<dbReference type="SUPFAM" id="SSF48452">
    <property type="entry name" value="TPR-like"/>
    <property type="match status" value="1"/>
</dbReference>
<accession>A0ABN8J9D9</accession>
<dbReference type="Gene3D" id="1.25.40.10">
    <property type="entry name" value="Tetratricopeptide repeat domain"/>
    <property type="match status" value="2"/>
</dbReference>
<gene>
    <name evidence="1" type="ORF">IPOD504_LOCUS16136</name>
</gene>